<dbReference type="HOGENOM" id="CLU_017945_8_2_1"/>
<dbReference type="Gramene" id="OPUNC05G03070.1">
    <property type="protein sequence ID" value="OPUNC05G03070.1"/>
    <property type="gene ID" value="OPUNC05G03070"/>
</dbReference>
<dbReference type="AlphaFoldDB" id="A0A0E0KYG6"/>
<dbReference type="OMA" id="ACAEWEL"/>
<dbReference type="SUPFAM" id="SSF81383">
    <property type="entry name" value="F-box domain"/>
    <property type="match status" value="1"/>
</dbReference>
<proteinExistence type="predicted"/>
<protein>
    <recommendedName>
        <fullName evidence="3">F-box domain-containing protein</fullName>
    </recommendedName>
</protein>
<reference evidence="1" key="2">
    <citation type="submission" date="2018-05" db="EMBL/GenBank/DDBJ databases">
        <title>OpunRS2 (Oryza punctata Reference Sequence Version 2).</title>
        <authorList>
            <person name="Zhang J."/>
            <person name="Kudrna D."/>
            <person name="Lee S."/>
            <person name="Talag J."/>
            <person name="Welchert J."/>
            <person name="Wing R.A."/>
        </authorList>
    </citation>
    <scope>NUCLEOTIDE SEQUENCE [LARGE SCALE GENOMIC DNA]</scope>
</reference>
<accession>A0A0E0KYG6</accession>
<organism evidence="1">
    <name type="scientific">Oryza punctata</name>
    <name type="common">Red rice</name>
    <dbReference type="NCBI Taxonomy" id="4537"/>
    <lineage>
        <taxon>Eukaryota</taxon>
        <taxon>Viridiplantae</taxon>
        <taxon>Streptophyta</taxon>
        <taxon>Embryophyta</taxon>
        <taxon>Tracheophyta</taxon>
        <taxon>Spermatophyta</taxon>
        <taxon>Magnoliopsida</taxon>
        <taxon>Liliopsida</taxon>
        <taxon>Poales</taxon>
        <taxon>Poaceae</taxon>
        <taxon>BOP clade</taxon>
        <taxon>Oryzoideae</taxon>
        <taxon>Oryzeae</taxon>
        <taxon>Oryzinae</taxon>
        <taxon>Oryza</taxon>
    </lineage>
</organism>
<keyword evidence="2" id="KW-1185">Reference proteome</keyword>
<dbReference type="STRING" id="4537.A0A0E0KYG6"/>
<dbReference type="eggNOG" id="ENOG502R42N">
    <property type="taxonomic scope" value="Eukaryota"/>
</dbReference>
<reference evidence="1" key="1">
    <citation type="submission" date="2015-04" db="UniProtKB">
        <authorList>
            <consortium name="EnsemblPlants"/>
        </authorList>
    </citation>
    <scope>IDENTIFICATION</scope>
</reference>
<dbReference type="EnsemblPlants" id="OPUNC05G03070.1">
    <property type="protein sequence ID" value="OPUNC05G03070.1"/>
    <property type="gene ID" value="OPUNC05G03070"/>
</dbReference>
<name>A0A0E0KYG6_ORYPU</name>
<dbReference type="PANTHER" id="PTHR33207">
    <property type="entry name" value="F-BOX DOMAIN CONTAINING PROTEIN-RELATED"/>
    <property type="match status" value="1"/>
</dbReference>
<dbReference type="Proteomes" id="UP000026962">
    <property type="component" value="Chromosome 5"/>
</dbReference>
<evidence type="ECO:0008006" key="3">
    <source>
        <dbReference type="Google" id="ProtNLM"/>
    </source>
</evidence>
<sequence>MAMAAATAGVEVLGDDLLREVLLRLPSPAALVRATLAGRSFLRAARDAGFLRRFRARHHTSPPRLLGFLFVVPGTTPPVLLSAASASGSPPAGDFSLSFLPGGGWACAEWELMDCRDGLLLLLRNHGAAMNLAVADPLRRAYYPFDVPTADIPVGYGLAAAKSASFRVVCIARGRDSTTLRAMVLSSDEPYYWKEVDAITCEEEEEEACVAYAARPMKAKPSLYWKLDDGTRMAAFDAAPGKMKLSILDLPPFPLTLAFDVIDTEDDNDDGLRVLAMRDDFCLETWKLSSSSTAAAAVVDEEEEEEEETPWTLEDTSVRFYRALESMLGERKLSHRHRHRHRRRRRRRYELEIVGVVDGFFFFRQSGVLLSIDLKTMELTRLSEQDCSPAAIYPYTRAWPPSFLNPTD</sequence>
<evidence type="ECO:0000313" key="2">
    <source>
        <dbReference type="Proteomes" id="UP000026962"/>
    </source>
</evidence>
<evidence type="ECO:0000313" key="1">
    <source>
        <dbReference type="EnsemblPlants" id="OPUNC05G03070.1"/>
    </source>
</evidence>
<dbReference type="InterPro" id="IPR036047">
    <property type="entry name" value="F-box-like_dom_sf"/>
</dbReference>